<dbReference type="RefSeq" id="XP_040791695.1">
    <property type="nucleotide sequence ID" value="XM_040938758.1"/>
</dbReference>
<accession>A0A9P4GPV2</accession>
<protein>
    <submittedName>
        <fullName evidence="2">Uncharacterized protein</fullName>
    </submittedName>
</protein>
<dbReference type="GeneID" id="63856015"/>
<keyword evidence="3" id="KW-1185">Reference proteome</keyword>
<evidence type="ECO:0000256" key="1">
    <source>
        <dbReference type="SAM" id="MobiDB-lite"/>
    </source>
</evidence>
<evidence type="ECO:0000313" key="3">
    <source>
        <dbReference type="Proteomes" id="UP000800039"/>
    </source>
</evidence>
<sequence length="291" mass="33379">MSRAKNARDAQKRRRDLAKSTRLRIWSQPPLRTLKTSARKGIARERALKLQILPWLRDPAWRLEGCAYPGRATLLGLPPELRQRILYETCSVPNLRDELEAEHRRRKESVENYASIGKGAGMDFKQTSAQELRKLALSRCEGGLVALLGQKIGVLCCVAPQIRLDMQYVMRLWQRDLEEYMEQNHINKSTSRLLTAAEGDAWMFGSGIEAPKRKRKRRGEIEGEGYKVPGKRPRAFKCWYCMERHLDGDPVCPWKKRDPAMWQAMTKKVGGRRGLAQQTSSTGTKVVFDDN</sequence>
<evidence type="ECO:0000313" key="2">
    <source>
        <dbReference type="EMBL" id="KAF1849132.1"/>
    </source>
</evidence>
<reference evidence="2" key="1">
    <citation type="submission" date="2020-01" db="EMBL/GenBank/DDBJ databases">
        <authorList>
            <consortium name="DOE Joint Genome Institute"/>
            <person name="Haridas S."/>
            <person name="Albert R."/>
            <person name="Binder M."/>
            <person name="Bloem J."/>
            <person name="Labutti K."/>
            <person name="Salamov A."/>
            <person name="Andreopoulos B."/>
            <person name="Baker S.E."/>
            <person name="Barry K."/>
            <person name="Bills G."/>
            <person name="Bluhm B.H."/>
            <person name="Cannon C."/>
            <person name="Castanera R."/>
            <person name="Culley D.E."/>
            <person name="Daum C."/>
            <person name="Ezra D."/>
            <person name="Gonzalez J.B."/>
            <person name="Henrissat B."/>
            <person name="Kuo A."/>
            <person name="Liang C."/>
            <person name="Lipzen A."/>
            <person name="Lutzoni F."/>
            <person name="Magnuson J."/>
            <person name="Mondo S."/>
            <person name="Nolan M."/>
            <person name="Ohm R."/>
            <person name="Pangilinan J."/>
            <person name="Park H.-J."/>
            <person name="Ramirez L."/>
            <person name="Alfaro M."/>
            <person name="Sun H."/>
            <person name="Tritt A."/>
            <person name="Yoshinaga Y."/>
            <person name="Zwiers L.-H."/>
            <person name="Turgeon B.G."/>
            <person name="Goodwin S.B."/>
            <person name="Spatafora J.W."/>
            <person name="Crous P.W."/>
            <person name="Grigoriev I.V."/>
        </authorList>
    </citation>
    <scope>NUCLEOTIDE SEQUENCE</scope>
    <source>
        <strain evidence="2">CBS 394.84</strain>
    </source>
</reference>
<dbReference type="AlphaFoldDB" id="A0A9P4GPV2"/>
<feature type="region of interest" description="Disordered" evidence="1">
    <location>
        <begin position="270"/>
        <end position="291"/>
    </location>
</feature>
<gene>
    <name evidence="2" type="ORF">K460DRAFT_85628</name>
</gene>
<name>A0A9P4GPV2_9PLEO</name>
<comment type="caution">
    <text evidence="2">The sequence shown here is derived from an EMBL/GenBank/DDBJ whole genome shotgun (WGS) entry which is preliminary data.</text>
</comment>
<dbReference type="Proteomes" id="UP000800039">
    <property type="component" value="Unassembled WGS sequence"/>
</dbReference>
<proteinExistence type="predicted"/>
<dbReference type="OrthoDB" id="3796140at2759"/>
<dbReference type="EMBL" id="ML976615">
    <property type="protein sequence ID" value="KAF1849132.1"/>
    <property type="molecule type" value="Genomic_DNA"/>
</dbReference>
<organism evidence="2 3">
    <name type="scientific">Cucurbitaria berberidis CBS 394.84</name>
    <dbReference type="NCBI Taxonomy" id="1168544"/>
    <lineage>
        <taxon>Eukaryota</taxon>
        <taxon>Fungi</taxon>
        <taxon>Dikarya</taxon>
        <taxon>Ascomycota</taxon>
        <taxon>Pezizomycotina</taxon>
        <taxon>Dothideomycetes</taxon>
        <taxon>Pleosporomycetidae</taxon>
        <taxon>Pleosporales</taxon>
        <taxon>Pleosporineae</taxon>
        <taxon>Cucurbitariaceae</taxon>
        <taxon>Cucurbitaria</taxon>
    </lineage>
</organism>